<protein>
    <recommendedName>
        <fullName evidence="8">NB-ARC domain-containing protein</fullName>
    </recommendedName>
</protein>
<dbReference type="InterPro" id="IPR019734">
    <property type="entry name" value="TPR_rpt"/>
</dbReference>
<organism evidence="6 7">
    <name type="scientific">Trematosphaeria pertusa</name>
    <dbReference type="NCBI Taxonomy" id="390896"/>
    <lineage>
        <taxon>Eukaryota</taxon>
        <taxon>Fungi</taxon>
        <taxon>Dikarya</taxon>
        <taxon>Ascomycota</taxon>
        <taxon>Pezizomycotina</taxon>
        <taxon>Dothideomycetes</taxon>
        <taxon>Pleosporomycetidae</taxon>
        <taxon>Pleosporales</taxon>
        <taxon>Massarineae</taxon>
        <taxon>Trematosphaeriaceae</taxon>
        <taxon>Trematosphaeria</taxon>
    </lineage>
</organism>
<dbReference type="EMBL" id="ML987191">
    <property type="protein sequence ID" value="KAF2252799.1"/>
    <property type="molecule type" value="Genomic_DNA"/>
</dbReference>
<dbReference type="SMART" id="SM00028">
    <property type="entry name" value="TPR"/>
    <property type="match status" value="4"/>
</dbReference>
<dbReference type="RefSeq" id="XP_033687803.1">
    <property type="nucleotide sequence ID" value="XM_033825570.1"/>
</dbReference>
<evidence type="ECO:0000256" key="1">
    <source>
        <dbReference type="PROSITE-ProRule" id="PRU00339"/>
    </source>
</evidence>
<dbReference type="Pfam" id="PF13424">
    <property type="entry name" value="TPR_12"/>
    <property type="match status" value="1"/>
</dbReference>
<dbReference type="InterPro" id="IPR056681">
    <property type="entry name" value="DUF7779"/>
</dbReference>
<proteinExistence type="predicted"/>
<dbReference type="InterPro" id="IPR027417">
    <property type="entry name" value="P-loop_NTPase"/>
</dbReference>
<dbReference type="InterPro" id="IPR002182">
    <property type="entry name" value="NB-ARC"/>
</dbReference>
<dbReference type="OrthoDB" id="5394701at2759"/>
<evidence type="ECO:0000259" key="5">
    <source>
        <dbReference type="Pfam" id="PF25000"/>
    </source>
</evidence>
<dbReference type="InterPro" id="IPR056125">
    <property type="entry name" value="DUF7708"/>
</dbReference>
<dbReference type="Pfam" id="PF00931">
    <property type="entry name" value="NB-ARC"/>
    <property type="match status" value="1"/>
</dbReference>
<gene>
    <name evidence="6" type="ORF">BU26DRAFT_476507</name>
</gene>
<dbReference type="Gene3D" id="1.25.40.10">
    <property type="entry name" value="Tetratricopeptide repeat domain"/>
    <property type="match status" value="2"/>
</dbReference>
<dbReference type="AlphaFoldDB" id="A0A6A6IR59"/>
<dbReference type="PANTHER" id="PTHR35205:SF1">
    <property type="entry name" value="ZU5 DOMAIN-CONTAINING PROTEIN"/>
    <property type="match status" value="1"/>
</dbReference>
<keyword evidence="2" id="KW-0175">Coiled coil</keyword>
<dbReference type="Pfam" id="PF24809">
    <property type="entry name" value="DUF7708"/>
    <property type="match status" value="1"/>
</dbReference>
<keyword evidence="7" id="KW-1185">Reference proteome</keyword>
<sequence length="981" mass="112192">MERTQNGAAAYIADDRKRTLWDRATQRYHEELKNHYNDDLEQCVWPTTSIDQLYEYAKSTADASLRKSLLRALSRLKPGLGYLSDFVSALAICIGVDIRITALIWGSIRLLLMIAAPLGDMLDQVITHLEDLTYTLPKLALYAENLPPNPRLDDVLVDVYAEVIWFCAHTISFFQDHRSHLTLIRRDWPRLTTDLERSIKRLRRHSEQVELEVEGLRHKFSPVQQEQFNALMRRMTVRDDFDSSSKLRCFHVSLSLNARFVQRLELVDKIGEALDYVPGERRARTLAIYGIGGAGKTLVALQYAYRAYERQTFDVVLWISADSHVRMIQDYLAIAQHLELIPTVSRPADPTEAMTKVKAWLADRKCSWLVIFDNADDLATLSHGWPGGFLGSILITTRDYSAASHPASEGLQVRPFEVQAGTEAFLHMLGSGYEGDKNAELAREITEAVGGLPLALNQVSTYIRSQRTALEEFVPLYKRRQRKIHEKRPEGFDSALTVATVWNIALQKLSGDSATLQKLLAFFEPDGIDEALLQRGAEKMQDEDTRSGVEFTANELQFLTDEIDFNDAKSPLFRASLIDRDSKRRAVSLHRLLQSAILYELKPDEKAHYLSMSVRLLKEVFPSSWSDDSDGYVFKQWNWCGICLPHALYMARQLSNESMKESVMNDFLELLNRSAWFLYETESYSDCEFLVKTSLRIISKHKLSESRPYSMAVNFLGLIEIDLGLPVQALSHFKECLDLRYKLLPEDDWGIGVSLSNMGLAYTEMGDITKAMEYHSKALEFRKRIKCRLINNSISNMASLLLRKGEPEEAEKWIRQMRGFENFKDDDFLQADMPRFAGDLVLISMIREAQGKIQEALDTMMKVLQYYRRKFGARFKTCDSLCRIAHLLNKLQRPTAGLIFLEECTSIAASLPLGENYLALAHFRIYQIKSALGQPAQANQNLMKAIAARETVLGRTDGHRSFRFGETEEEAYTRLVPWLLW</sequence>
<dbReference type="GO" id="GO:0043531">
    <property type="term" value="F:ADP binding"/>
    <property type="evidence" value="ECO:0007669"/>
    <property type="project" value="InterPro"/>
</dbReference>
<evidence type="ECO:0000313" key="6">
    <source>
        <dbReference type="EMBL" id="KAF2252799.1"/>
    </source>
</evidence>
<dbReference type="Pfam" id="PF25000">
    <property type="entry name" value="DUF7779"/>
    <property type="match status" value="1"/>
</dbReference>
<dbReference type="SUPFAM" id="SSF52540">
    <property type="entry name" value="P-loop containing nucleoside triphosphate hydrolases"/>
    <property type="match status" value="1"/>
</dbReference>
<feature type="repeat" description="TPR" evidence="1">
    <location>
        <begin position="752"/>
        <end position="785"/>
    </location>
</feature>
<dbReference type="GeneID" id="54578900"/>
<dbReference type="PANTHER" id="PTHR35205">
    <property type="entry name" value="NB-ARC AND TPR DOMAIN PROTEIN"/>
    <property type="match status" value="1"/>
</dbReference>
<feature type="coiled-coil region" evidence="2">
    <location>
        <begin position="192"/>
        <end position="219"/>
    </location>
</feature>
<feature type="domain" description="DUF7779" evidence="5">
    <location>
        <begin position="505"/>
        <end position="605"/>
    </location>
</feature>
<dbReference type="PROSITE" id="PS50005">
    <property type="entry name" value="TPR"/>
    <property type="match status" value="1"/>
</dbReference>
<dbReference type="InterPro" id="IPR011990">
    <property type="entry name" value="TPR-like_helical_dom_sf"/>
</dbReference>
<evidence type="ECO:0000256" key="2">
    <source>
        <dbReference type="SAM" id="Coils"/>
    </source>
</evidence>
<evidence type="ECO:0008006" key="8">
    <source>
        <dbReference type="Google" id="ProtNLM"/>
    </source>
</evidence>
<evidence type="ECO:0000313" key="7">
    <source>
        <dbReference type="Proteomes" id="UP000800094"/>
    </source>
</evidence>
<dbReference type="SUPFAM" id="SSF48452">
    <property type="entry name" value="TPR-like"/>
    <property type="match status" value="2"/>
</dbReference>
<keyword evidence="1" id="KW-0802">TPR repeat</keyword>
<feature type="domain" description="DUF7708" evidence="4">
    <location>
        <begin position="102"/>
        <end position="210"/>
    </location>
</feature>
<dbReference type="Gene3D" id="3.40.50.300">
    <property type="entry name" value="P-loop containing nucleotide triphosphate hydrolases"/>
    <property type="match status" value="1"/>
</dbReference>
<feature type="domain" description="NB-ARC" evidence="3">
    <location>
        <begin position="267"/>
        <end position="414"/>
    </location>
</feature>
<dbReference type="Proteomes" id="UP000800094">
    <property type="component" value="Unassembled WGS sequence"/>
</dbReference>
<reference evidence="6" key="1">
    <citation type="journal article" date="2020" name="Stud. Mycol.">
        <title>101 Dothideomycetes genomes: a test case for predicting lifestyles and emergence of pathogens.</title>
        <authorList>
            <person name="Haridas S."/>
            <person name="Albert R."/>
            <person name="Binder M."/>
            <person name="Bloem J."/>
            <person name="Labutti K."/>
            <person name="Salamov A."/>
            <person name="Andreopoulos B."/>
            <person name="Baker S."/>
            <person name="Barry K."/>
            <person name="Bills G."/>
            <person name="Bluhm B."/>
            <person name="Cannon C."/>
            <person name="Castanera R."/>
            <person name="Culley D."/>
            <person name="Daum C."/>
            <person name="Ezra D."/>
            <person name="Gonzalez J."/>
            <person name="Henrissat B."/>
            <person name="Kuo A."/>
            <person name="Liang C."/>
            <person name="Lipzen A."/>
            <person name="Lutzoni F."/>
            <person name="Magnuson J."/>
            <person name="Mondo S."/>
            <person name="Nolan M."/>
            <person name="Ohm R."/>
            <person name="Pangilinan J."/>
            <person name="Park H.-J."/>
            <person name="Ramirez L."/>
            <person name="Alfaro M."/>
            <person name="Sun H."/>
            <person name="Tritt A."/>
            <person name="Yoshinaga Y."/>
            <person name="Zwiers L.-H."/>
            <person name="Turgeon B."/>
            <person name="Goodwin S."/>
            <person name="Spatafora J."/>
            <person name="Crous P."/>
            <person name="Grigoriev I."/>
        </authorList>
    </citation>
    <scope>NUCLEOTIDE SEQUENCE</scope>
    <source>
        <strain evidence="6">CBS 122368</strain>
    </source>
</reference>
<accession>A0A6A6IR59</accession>
<name>A0A6A6IR59_9PLEO</name>
<evidence type="ECO:0000259" key="3">
    <source>
        <dbReference type="Pfam" id="PF00931"/>
    </source>
</evidence>
<evidence type="ECO:0000259" key="4">
    <source>
        <dbReference type="Pfam" id="PF24809"/>
    </source>
</evidence>